<dbReference type="AlphaFoldDB" id="A0A090VPP3"/>
<evidence type="ECO:0000313" key="1">
    <source>
        <dbReference type="EMBL" id="GAL65309.1"/>
    </source>
</evidence>
<name>A0A090VPP3_9FLAO</name>
<dbReference type="InterPro" id="IPR003329">
    <property type="entry name" value="Cytidylyl_trans"/>
</dbReference>
<reference evidence="1 2" key="1">
    <citation type="journal article" date="2014" name="Genome Announc.">
        <title>Draft Genome Sequence of Marine Flavobacterium Jejuia pallidilutea Strain 11shimoA1 and Pigmentation Mutants.</title>
        <authorList>
            <person name="Takatani N."/>
            <person name="Nakanishi M."/>
            <person name="Meirelles P."/>
            <person name="Mino S."/>
            <person name="Suda W."/>
            <person name="Oshima K."/>
            <person name="Hattori M."/>
            <person name="Ohkuma M."/>
            <person name="Hosokawa M."/>
            <person name="Miyashita K."/>
            <person name="Thompson F.L."/>
            <person name="Niwa A."/>
            <person name="Sawabe T."/>
            <person name="Sawabe T."/>
        </authorList>
    </citation>
    <scope>NUCLEOTIDE SEQUENCE [LARGE SCALE GENOMIC DNA]</scope>
    <source>
        <strain evidence="1 2">JCM 19301</strain>
    </source>
</reference>
<dbReference type="InterPro" id="IPR029044">
    <property type="entry name" value="Nucleotide-diphossugar_trans"/>
</dbReference>
<dbReference type="InterPro" id="IPR050793">
    <property type="entry name" value="CMP-NeuNAc_synthase"/>
</dbReference>
<dbReference type="Proteomes" id="UP000029641">
    <property type="component" value="Unassembled WGS sequence"/>
</dbReference>
<proteinExistence type="predicted"/>
<comment type="caution">
    <text evidence="1">The sequence shown here is derived from an EMBL/GenBank/DDBJ whole genome shotgun (WGS) entry which is preliminary data.</text>
</comment>
<dbReference type="EMBL" id="BBNR01000001">
    <property type="protein sequence ID" value="GAL65309.1"/>
    <property type="molecule type" value="Genomic_DNA"/>
</dbReference>
<gene>
    <name evidence="1" type="ORF">JCM19301_3769</name>
</gene>
<dbReference type="GO" id="GO:0008781">
    <property type="term" value="F:N-acylneuraminate cytidylyltransferase activity"/>
    <property type="evidence" value="ECO:0007669"/>
    <property type="project" value="TreeGrafter"/>
</dbReference>
<dbReference type="STRING" id="504487.JCM19538_2098"/>
<organism evidence="1 2">
    <name type="scientific">Jejuia pallidilutea</name>
    <dbReference type="NCBI Taxonomy" id="504487"/>
    <lineage>
        <taxon>Bacteria</taxon>
        <taxon>Pseudomonadati</taxon>
        <taxon>Bacteroidota</taxon>
        <taxon>Flavobacteriia</taxon>
        <taxon>Flavobacteriales</taxon>
        <taxon>Flavobacteriaceae</taxon>
        <taxon>Jejuia</taxon>
    </lineage>
</organism>
<accession>A0A090VPP3</accession>
<sequence>MNKILEDDIHSVESDIYLQTHSTNPLLKTETIDRAIEKMISVLERGENDSVFSVTKVQKRFYNADGTPMNHDPKMLTTQHLKPIYEENSCFYLFTKESFKSNNGRIGVNPFMFEIDKIESTDIDEPEDFKIAQVLYNITVN</sequence>
<dbReference type="PANTHER" id="PTHR21485:SF6">
    <property type="entry name" value="N-ACYLNEURAMINATE CYTIDYLYLTRANSFERASE-RELATED"/>
    <property type="match status" value="1"/>
</dbReference>
<evidence type="ECO:0000313" key="2">
    <source>
        <dbReference type="Proteomes" id="UP000029641"/>
    </source>
</evidence>
<protein>
    <recommendedName>
        <fullName evidence="3">N-acylneuraminate cytidylyltransferase</fullName>
    </recommendedName>
</protein>
<evidence type="ECO:0008006" key="3">
    <source>
        <dbReference type="Google" id="ProtNLM"/>
    </source>
</evidence>
<dbReference type="Gene3D" id="3.90.550.10">
    <property type="entry name" value="Spore Coat Polysaccharide Biosynthesis Protein SpsA, Chain A"/>
    <property type="match status" value="1"/>
</dbReference>
<dbReference type="Pfam" id="PF02348">
    <property type="entry name" value="CTP_transf_3"/>
    <property type="match status" value="1"/>
</dbReference>
<dbReference type="SUPFAM" id="SSF53448">
    <property type="entry name" value="Nucleotide-diphospho-sugar transferases"/>
    <property type="match status" value="1"/>
</dbReference>
<dbReference type="PANTHER" id="PTHR21485">
    <property type="entry name" value="HAD SUPERFAMILY MEMBERS CMAS AND KDSC"/>
    <property type="match status" value="1"/>
</dbReference>
<dbReference type="eggNOG" id="COG1083">
    <property type="taxonomic scope" value="Bacteria"/>
</dbReference>